<gene>
    <name evidence="1" type="ORF">LCGC14_2620680</name>
</gene>
<dbReference type="EMBL" id="LAZR01044716">
    <property type="protein sequence ID" value="KKL03981.1"/>
    <property type="molecule type" value="Genomic_DNA"/>
</dbReference>
<protein>
    <submittedName>
        <fullName evidence="1">Uncharacterized protein</fullName>
    </submittedName>
</protein>
<accession>A0A0F9CE62</accession>
<reference evidence="1" key="1">
    <citation type="journal article" date="2015" name="Nature">
        <title>Complex archaea that bridge the gap between prokaryotes and eukaryotes.</title>
        <authorList>
            <person name="Spang A."/>
            <person name="Saw J.H."/>
            <person name="Jorgensen S.L."/>
            <person name="Zaremba-Niedzwiedzka K."/>
            <person name="Martijn J."/>
            <person name="Lind A.E."/>
            <person name="van Eijk R."/>
            <person name="Schleper C."/>
            <person name="Guy L."/>
            <person name="Ettema T.J."/>
        </authorList>
    </citation>
    <scope>NUCLEOTIDE SEQUENCE</scope>
</reference>
<comment type="caution">
    <text evidence="1">The sequence shown here is derived from an EMBL/GenBank/DDBJ whole genome shotgun (WGS) entry which is preliminary data.</text>
</comment>
<name>A0A0F9CE62_9ZZZZ</name>
<dbReference type="AlphaFoldDB" id="A0A0F9CE62"/>
<evidence type="ECO:0000313" key="1">
    <source>
        <dbReference type="EMBL" id="KKL03981.1"/>
    </source>
</evidence>
<organism evidence="1">
    <name type="scientific">marine sediment metagenome</name>
    <dbReference type="NCBI Taxonomy" id="412755"/>
    <lineage>
        <taxon>unclassified sequences</taxon>
        <taxon>metagenomes</taxon>
        <taxon>ecological metagenomes</taxon>
    </lineage>
</organism>
<sequence>MFRKKKKVVKYQTNLTIYGIFKIKASEQSHVIVDGGIDPEYITITVSTGNTLYTIKIKSEDK</sequence>
<proteinExistence type="predicted"/>